<feature type="signal peptide" evidence="1">
    <location>
        <begin position="1"/>
        <end position="23"/>
    </location>
</feature>
<dbReference type="InterPro" id="IPR010502">
    <property type="entry name" value="Carb-bd_dom_fam9"/>
</dbReference>
<evidence type="ECO:0000259" key="2">
    <source>
        <dbReference type="Pfam" id="PF06452"/>
    </source>
</evidence>
<evidence type="ECO:0000313" key="4">
    <source>
        <dbReference type="Proteomes" id="UP001249020"/>
    </source>
</evidence>
<dbReference type="GO" id="GO:0030246">
    <property type="term" value="F:carbohydrate binding"/>
    <property type="evidence" value="ECO:0007669"/>
    <property type="project" value="InterPro"/>
</dbReference>
<keyword evidence="1" id="KW-0732">Signal</keyword>
<dbReference type="RefSeq" id="WP_311360032.1">
    <property type="nucleotide sequence ID" value="NZ_JAVRIE010000001.1"/>
</dbReference>
<dbReference type="Proteomes" id="UP001249020">
    <property type="component" value="Unassembled WGS sequence"/>
</dbReference>
<gene>
    <name evidence="3" type="ORF">RM544_01595</name>
</gene>
<feature type="chain" id="PRO_5043757042" evidence="1">
    <location>
        <begin position="24"/>
        <end position="253"/>
    </location>
</feature>
<dbReference type="EMBL" id="JAVRIE010000001">
    <property type="protein sequence ID" value="MDT0581220.1"/>
    <property type="molecule type" value="Genomic_DNA"/>
</dbReference>
<comment type="caution">
    <text evidence="3">The sequence shown here is derived from an EMBL/GenBank/DDBJ whole genome shotgun (WGS) entry which is preliminary data.</text>
</comment>
<sequence length="253" mass="28338">MKKNDSMLICITTLLLVTASVSATEAPPTPLPKATGAITIDALATEQAWQNAKWRSVDQLLIGENLSEQDFTGRYKLLWDKSALYMLFEVQDDVLADTHPDPLVNYWDDDCVEVFIDEDASGGDHQFNYNAFAYHVGLDRNVSDMGPSASSSESSIQTYNDHIQSQWLRSPETHIITWELKISVYDDSFLPGKKQKPVALKKDKKIGFMLAYCDADGQGTREHFIGSYPIQAVNGDKNLGYKTADVFEKMVLQ</sequence>
<protein>
    <submittedName>
        <fullName evidence="3">Sugar-binding protein</fullName>
    </submittedName>
</protein>
<dbReference type="AlphaFoldDB" id="A0AAW8R049"/>
<feature type="domain" description="Carbohydrate-binding" evidence="2">
    <location>
        <begin position="40"/>
        <end position="253"/>
    </location>
</feature>
<accession>A0AAW8R049</accession>
<dbReference type="Gene3D" id="2.60.40.1190">
    <property type="match status" value="1"/>
</dbReference>
<dbReference type="GO" id="GO:0004553">
    <property type="term" value="F:hydrolase activity, hydrolyzing O-glycosyl compounds"/>
    <property type="evidence" value="ECO:0007669"/>
    <property type="project" value="InterPro"/>
</dbReference>
<dbReference type="CDD" id="cd00241">
    <property type="entry name" value="DOMON_like"/>
    <property type="match status" value="1"/>
</dbReference>
<keyword evidence="4" id="KW-1185">Reference proteome</keyword>
<evidence type="ECO:0000256" key="1">
    <source>
        <dbReference type="SAM" id="SignalP"/>
    </source>
</evidence>
<proteinExistence type="predicted"/>
<organism evidence="3 4">
    <name type="scientific">Brumicola blandensis</name>
    <dbReference type="NCBI Taxonomy" id="3075611"/>
    <lineage>
        <taxon>Bacteria</taxon>
        <taxon>Pseudomonadati</taxon>
        <taxon>Pseudomonadota</taxon>
        <taxon>Gammaproteobacteria</taxon>
        <taxon>Alteromonadales</taxon>
        <taxon>Alteromonadaceae</taxon>
        <taxon>Brumicola</taxon>
    </lineage>
</organism>
<dbReference type="Pfam" id="PF06452">
    <property type="entry name" value="CBM9_1"/>
    <property type="match status" value="1"/>
</dbReference>
<name>A0AAW8R049_9ALTE</name>
<reference evidence="3 4" key="1">
    <citation type="submission" date="2023-09" db="EMBL/GenBank/DDBJ databases">
        <authorList>
            <person name="Rey-Velasco X."/>
        </authorList>
    </citation>
    <scope>NUCLEOTIDE SEQUENCE [LARGE SCALE GENOMIC DNA]</scope>
    <source>
        <strain evidence="3 4">W409</strain>
    </source>
</reference>
<dbReference type="GO" id="GO:0016052">
    <property type="term" value="P:carbohydrate catabolic process"/>
    <property type="evidence" value="ECO:0007669"/>
    <property type="project" value="InterPro"/>
</dbReference>
<evidence type="ECO:0000313" key="3">
    <source>
        <dbReference type="EMBL" id="MDT0581220.1"/>
    </source>
</evidence>
<dbReference type="SUPFAM" id="SSF49344">
    <property type="entry name" value="CBD9-like"/>
    <property type="match status" value="1"/>
</dbReference>